<feature type="signal peptide" evidence="3">
    <location>
        <begin position="1"/>
        <end position="27"/>
    </location>
</feature>
<feature type="domain" description="Peptidase M20 dimerisation" evidence="4">
    <location>
        <begin position="237"/>
        <end position="337"/>
    </location>
</feature>
<dbReference type="InterPro" id="IPR002933">
    <property type="entry name" value="Peptidase_M20"/>
</dbReference>
<dbReference type="Gene3D" id="3.40.630.10">
    <property type="entry name" value="Zn peptidases"/>
    <property type="match status" value="1"/>
</dbReference>
<name>A0A3D8LIE3_9BACT</name>
<accession>A0A3D8LIE3</accession>
<feature type="chain" id="PRO_5017596907" evidence="3">
    <location>
        <begin position="28"/>
        <end position="452"/>
    </location>
</feature>
<evidence type="ECO:0000256" key="2">
    <source>
        <dbReference type="ARBA" id="ARBA00022801"/>
    </source>
</evidence>
<dbReference type="InterPro" id="IPR050072">
    <property type="entry name" value="Peptidase_M20A"/>
</dbReference>
<keyword evidence="2 5" id="KW-0378">Hydrolase</keyword>
<keyword evidence="6" id="KW-1185">Reference proteome</keyword>
<reference evidence="6" key="1">
    <citation type="submission" date="2018-08" db="EMBL/GenBank/DDBJ databases">
        <authorList>
            <person name="Liu Z.-W."/>
            <person name="Du Z.-J."/>
        </authorList>
    </citation>
    <scope>NUCLEOTIDE SEQUENCE [LARGE SCALE GENOMIC DNA]</scope>
    <source>
        <strain evidence="6">H4X</strain>
    </source>
</reference>
<organism evidence="5 6">
    <name type="scientific">Pontibacter diazotrophicus</name>
    <dbReference type="NCBI Taxonomy" id="1400979"/>
    <lineage>
        <taxon>Bacteria</taxon>
        <taxon>Pseudomonadati</taxon>
        <taxon>Bacteroidota</taxon>
        <taxon>Cytophagia</taxon>
        <taxon>Cytophagales</taxon>
        <taxon>Hymenobacteraceae</taxon>
        <taxon>Pontibacter</taxon>
    </lineage>
</organism>
<dbReference type="Proteomes" id="UP000256708">
    <property type="component" value="Unassembled WGS sequence"/>
</dbReference>
<protein>
    <submittedName>
        <fullName evidence="5">M20/M25/M40 family metallo-hydrolase</fullName>
    </submittedName>
</protein>
<dbReference type="Pfam" id="PF07687">
    <property type="entry name" value="M20_dimer"/>
    <property type="match status" value="1"/>
</dbReference>
<evidence type="ECO:0000256" key="3">
    <source>
        <dbReference type="SAM" id="SignalP"/>
    </source>
</evidence>
<dbReference type="InterPro" id="IPR036264">
    <property type="entry name" value="Bact_exopeptidase_dim_dom"/>
</dbReference>
<keyword evidence="1" id="KW-0479">Metal-binding</keyword>
<dbReference type="InterPro" id="IPR011650">
    <property type="entry name" value="Peptidase_M20_dimer"/>
</dbReference>
<evidence type="ECO:0000313" key="6">
    <source>
        <dbReference type="Proteomes" id="UP000256708"/>
    </source>
</evidence>
<sequence length="452" mass="48109">MTKSTKLVLLGLLPAAFAFYSSSPAFAQSAAAKAPEEEKKVTIDKKYQNEIKALAKNPAVKSAFKTIVDLEPQTRQDHILLTEIPAPPFKEEVRGKKYAEMLKAAGADSVWIDEAGNAIGKRKGRSGKKTVVLEAHLDTVFPEGTDVKVKQKGDTLFAPGVADDTRGLALVLTVLKAMESAGIETEADVLFIGTVGEEGQGDLRGVKQLFSENGPKIDSHIAVDGWGVNGITNRGLGSHRYRITFKGPGGHSSGAFGLVNPHNALGRAIHYFAVDADEFTKEGIRATYNVGVISGGTSVNSIPFESWMEVDMRSESPERVEGIDKLLQAAVQRALKEENQMKRSGPDLEVDVKLIGDRPAGGIEPTTALVQRAMAATGFMGTEPTLRVGSTNSNIPFSKGIPAVTIGSGGTGGGAHALDEWWYNDKGYVAIQRALLLLLSETGVAKGKVAAQ</sequence>
<dbReference type="PANTHER" id="PTHR43808:SF17">
    <property type="entry name" value="PEPTIDASE M20"/>
    <property type="match status" value="1"/>
</dbReference>
<keyword evidence="3" id="KW-0732">Signal</keyword>
<gene>
    <name evidence="5" type="ORF">DXT99_01295</name>
</gene>
<dbReference type="Gene3D" id="3.30.70.360">
    <property type="match status" value="1"/>
</dbReference>
<evidence type="ECO:0000259" key="4">
    <source>
        <dbReference type="Pfam" id="PF07687"/>
    </source>
</evidence>
<dbReference type="RefSeq" id="WP_115563694.1">
    <property type="nucleotide sequence ID" value="NZ_QRGR01000001.1"/>
</dbReference>
<dbReference type="SUPFAM" id="SSF55031">
    <property type="entry name" value="Bacterial exopeptidase dimerisation domain"/>
    <property type="match status" value="1"/>
</dbReference>
<comment type="caution">
    <text evidence="5">The sequence shown here is derived from an EMBL/GenBank/DDBJ whole genome shotgun (WGS) entry which is preliminary data.</text>
</comment>
<evidence type="ECO:0000256" key="1">
    <source>
        <dbReference type="ARBA" id="ARBA00022723"/>
    </source>
</evidence>
<evidence type="ECO:0000313" key="5">
    <source>
        <dbReference type="EMBL" id="RDV17175.1"/>
    </source>
</evidence>
<dbReference type="SUPFAM" id="SSF53187">
    <property type="entry name" value="Zn-dependent exopeptidases"/>
    <property type="match status" value="1"/>
</dbReference>
<dbReference type="GO" id="GO:0016787">
    <property type="term" value="F:hydrolase activity"/>
    <property type="evidence" value="ECO:0007669"/>
    <property type="project" value="UniProtKB-KW"/>
</dbReference>
<dbReference type="Pfam" id="PF01546">
    <property type="entry name" value="Peptidase_M20"/>
    <property type="match status" value="1"/>
</dbReference>
<dbReference type="GO" id="GO:0046872">
    <property type="term" value="F:metal ion binding"/>
    <property type="evidence" value="ECO:0007669"/>
    <property type="project" value="UniProtKB-KW"/>
</dbReference>
<dbReference type="AlphaFoldDB" id="A0A3D8LIE3"/>
<dbReference type="EMBL" id="QRGR01000001">
    <property type="protein sequence ID" value="RDV17175.1"/>
    <property type="molecule type" value="Genomic_DNA"/>
</dbReference>
<dbReference type="OrthoDB" id="9769665at2"/>
<proteinExistence type="predicted"/>
<dbReference type="PANTHER" id="PTHR43808">
    <property type="entry name" value="ACETYLORNITHINE DEACETYLASE"/>
    <property type="match status" value="1"/>
</dbReference>